<gene>
    <name evidence="1" type="ORF">VNO77_34448</name>
</gene>
<dbReference type="AlphaFoldDB" id="A0AAN9KG65"/>
<reference evidence="1 2" key="1">
    <citation type="submission" date="2024-01" db="EMBL/GenBank/DDBJ databases">
        <title>The genomes of 5 underutilized Papilionoideae crops provide insights into root nodulation and disease resistanc.</title>
        <authorList>
            <person name="Jiang F."/>
        </authorList>
    </citation>
    <scope>NUCLEOTIDE SEQUENCE [LARGE SCALE GENOMIC DNA]</scope>
    <source>
        <strain evidence="1">LVBAO_FW01</strain>
        <tissue evidence="1">Leaves</tissue>
    </source>
</reference>
<keyword evidence="2" id="KW-1185">Reference proteome</keyword>
<dbReference type="EMBL" id="JAYMYQ010000008">
    <property type="protein sequence ID" value="KAK7315866.1"/>
    <property type="molecule type" value="Genomic_DNA"/>
</dbReference>
<protein>
    <submittedName>
        <fullName evidence="1">Uncharacterized protein</fullName>
    </submittedName>
</protein>
<evidence type="ECO:0000313" key="1">
    <source>
        <dbReference type="EMBL" id="KAK7315866.1"/>
    </source>
</evidence>
<name>A0AAN9KG65_CANGL</name>
<evidence type="ECO:0000313" key="2">
    <source>
        <dbReference type="Proteomes" id="UP001367508"/>
    </source>
</evidence>
<sequence>MGTTSFSYWAPMQLDLFLPKILVGTPWAYFPGPLHRHRSTNSLDLTPVLISGLRGSPCESAFCLRQVWVALLEEQNIIALARPSHCLCLALGLLGTSSERGIINLPPSGGVRTAALGRPPYLGDTVATC</sequence>
<accession>A0AAN9KG65</accession>
<dbReference type="Proteomes" id="UP001367508">
    <property type="component" value="Unassembled WGS sequence"/>
</dbReference>
<comment type="caution">
    <text evidence="1">The sequence shown here is derived from an EMBL/GenBank/DDBJ whole genome shotgun (WGS) entry which is preliminary data.</text>
</comment>
<organism evidence="1 2">
    <name type="scientific">Canavalia gladiata</name>
    <name type="common">Sword bean</name>
    <name type="synonym">Dolichos gladiatus</name>
    <dbReference type="NCBI Taxonomy" id="3824"/>
    <lineage>
        <taxon>Eukaryota</taxon>
        <taxon>Viridiplantae</taxon>
        <taxon>Streptophyta</taxon>
        <taxon>Embryophyta</taxon>
        <taxon>Tracheophyta</taxon>
        <taxon>Spermatophyta</taxon>
        <taxon>Magnoliopsida</taxon>
        <taxon>eudicotyledons</taxon>
        <taxon>Gunneridae</taxon>
        <taxon>Pentapetalae</taxon>
        <taxon>rosids</taxon>
        <taxon>fabids</taxon>
        <taxon>Fabales</taxon>
        <taxon>Fabaceae</taxon>
        <taxon>Papilionoideae</taxon>
        <taxon>50 kb inversion clade</taxon>
        <taxon>NPAAA clade</taxon>
        <taxon>indigoferoid/millettioid clade</taxon>
        <taxon>Phaseoleae</taxon>
        <taxon>Canavalia</taxon>
    </lineage>
</organism>
<proteinExistence type="predicted"/>